<dbReference type="RefSeq" id="XP_044567872.1">
    <property type="nucleotide sequence ID" value="XM_044701513.1"/>
</dbReference>
<dbReference type="VEuPathDB" id="AmoebaDB:NF0123730"/>
<name>A0A6A5CCZ5_NAEFO</name>
<comment type="caution">
    <text evidence="1">The sequence shown here is derived from an EMBL/GenBank/DDBJ whole genome shotgun (WGS) entry which is preliminary data.</text>
</comment>
<protein>
    <submittedName>
        <fullName evidence="1">Uncharacterized protein</fullName>
    </submittedName>
</protein>
<dbReference type="GeneID" id="68118352"/>
<dbReference type="Proteomes" id="UP000444721">
    <property type="component" value="Unassembled WGS sequence"/>
</dbReference>
<dbReference type="VEuPathDB" id="AmoebaDB:FDP41_011137"/>
<dbReference type="AlphaFoldDB" id="A0A6A5CCZ5"/>
<reference evidence="1 2" key="1">
    <citation type="journal article" date="2019" name="Sci. Rep.">
        <title>Nanopore sequencing improves the draft genome of the human pathogenic amoeba Naegleria fowleri.</title>
        <authorList>
            <person name="Liechti N."/>
            <person name="Schurch N."/>
            <person name="Bruggmann R."/>
            <person name="Wittwer M."/>
        </authorList>
    </citation>
    <scope>NUCLEOTIDE SEQUENCE [LARGE SCALE GENOMIC DNA]</scope>
    <source>
        <strain evidence="1 2">ATCC 30894</strain>
    </source>
</reference>
<keyword evidence="2" id="KW-1185">Reference proteome</keyword>
<dbReference type="VEuPathDB" id="AmoebaDB:NfTy_017290"/>
<gene>
    <name evidence="1" type="ORF">FDP41_011137</name>
</gene>
<evidence type="ECO:0000313" key="2">
    <source>
        <dbReference type="Proteomes" id="UP000444721"/>
    </source>
</evidence>
<accession>A0A6A5CCZ5</accession>
<organism evidence="1 2">
    <name type="scientific">Naegleria fowleri</name>
    <name type="common">Brain eating amoeba</name>
    <dbReference type="NCBI Taxonomy" id="5763"/>
    <lineage>
        <taxon>Eukaryota</taxon>
        <taxon>Discoba</taxon>
        <taxon>Heterolobosea</taxon>
        <taxon>Tetramitia</taxon>
        <taxon>Eutetramitia</taxon>
        <taxon>Vahlkampfiidae</taxon>
        <taxon>Naegleria</taxon>
    </lineage>
</organism>
<proteinExistence type="predicted"/>
<sequence>MKPIRDHIYSVTLGAQGQTVMLTQYYEMTCRKKSHLSETQWYAVYINSKIWEYISTFQNFERVTNVLQDEAVAFSLLNWLKNNIQKPDDAIINIDTHQIF</sequence>
<evidence type="ECO:0000313" key="1">
    <source>
        <dbReference type="EMBL" id="KAF0983159.1"/>
    </source>
</evidence>
<dbReference type="EMBL" id="VFQX01000007">
    <property type="protein sequence ID" value="KAF0983159.1"/>
    <property type="molecule type" value="Genomic_DNA"/>
</dbReference>